<dbReference type="Proteomes" id="UP000068164">
    <property type="component" value="Unassembled WGS sequence"/>
</dbReference>
<dbReference type="EMBL" id="LNCD01000058">
    <property type="protein sequence ID" value="KWV54867.1"/>
    <property type="molecule type" value="Genomic_DNA"/>
</dbReference>
<proteinExistence type="predicted"/>
<dbReference type="Gene3D" id="1.10.260.40">
    <property type="entry name" value="lambda repressor-like DNA-binding domains"/>
    <property type="match status" value="1"/>
</dbReference>
<evidence type="ECO:0000259" key="2">
    <source>
        <dbReference type="PROSITE" id="PS50943"/>
    </source>
</evidence>
<dbReference type="InterPro" id="IPR001387">
    <property type="entry name" value="Cro/C1-type_HTH"/>
</dbReference>
<dbReference type="InterPro" id="IPR010982">
    <property type="entry name" value="Lambda_DNA-bd_dom_sf"/>
</dbReference>
<protein>
    <submittedName>
        <fullName evidence="3">XRE family transcriptional regulator</fullName>
    </submittedName>
</protein>
<dbReference type="SUPFAM" id="SSF47413">
    <property type="entry name" value="lambda repressor-like DNA-binding domains"/>
    <property type="match status" value="1"/>
</dbReference>
<feature type="domain" description="HTH cro/C1-type" evidence="2">
    <location>
        <begin position="23"/>
        <end position="78"/>
    </location>
</feature>
<feature type="region of interest" description="Disordered" evidence="1">
    <location>
        <begin position="86"/>
        <end position="118"/>
    </location>
</feature>
<sequence length="118" mass="13479">MSGFTPQDARAPDAIAREMGQKLERFRLSRNITQQQLATDAGISERTLRRLESGDNPTLDSLIRVLIALKIQGNIDLLIPDSRIRPIERVRTKGTERQRSRSTKTAKQPKPWEWGTKE</sequence>
<dbReference type="PROSITE" id="PS50943">
    <property type="entry name" value="HTH_CROC1"/>
    <property type="match status" value="1"/>
</dbReference>
<dbReference type="CDD" id="cd00093">
    <property type="entry name" value="HTH_XRE"/>
    <property type="match status" value="1"/>
</dbReference>
<keyword evidence="4" id="KW-1185">Reference proteome</keyword>
<evidence type="ECO:0000313" key="4">
    <source>
        <dbReference type="Proteomes" id="UP000068164"/>
    </source>
</evidence>
<accession>A0A109JTI2</accession>
<evidence type="ECO:0000313" key="3">
    <source>
        <dbReference type="EMBL" id="KWV54867.1"/>
    </source>
</evidence>
<dbReference type="OrthoDB" id="3034420at2"/>
<reference evidence="3 4" key="1">
    <citation type="submission" date="2015-11" db="EMBL/GenBank/DDBJ databases">
        <title>Draft Genome Sequence of the Strain BR 10423 (Rhizobium sp.) isolated from nodules of Mimosa pudica.</title>
        <authorList>
            <person name="Barauna A.C."/>
            <person name="Zilli J.E."/>
            <person name="Simoes-Araujo J.L."/>
            <person name="Reis V.M."/>
            <person name="James E.K."/>
            <person name="Reis F.B.Jr."/>
            <person name="Rouws L.F."/>
            <person name="Passos S.R."/>
            <person name="Gois S.R."/>
        </authorList>
    </citation>
    <scope>NUCLEOTIDE SEQUENCE [LARGE SCALE GENOMIC DNA]</scope>
    <source>
        <strain evidence="3 4">BR10423</strain>
    </source>
</reference>
<dbReference type="SMART" id="SM00530">
    <property type="entry name" value="HTH_XRE"/>
    <property type="match status" value="1"/>
</dbReference>
<dbReference type="AlphaFoldDB" id="A0A109JTI2"/>
<dbReference type="Pfam" id="PF01381">
    <property type="entry name" value="HTH_3"/>
    <property type="match status" value="1"/>
</dbReference>
<comment type="caution">
    <text evidence="3">The sequence shown here is derived from an EMBL/GenBank/DDBJ whole genome shotgun (WGS) entry which is preliminary data.</text>
</comment>
<evidence type="ECO:0000256" key="1">
    <source>
        <dbReference type="SAM" id="MobiDB-lite"/>
    </source>
</evidence>
<organism evidence="3 4">
    <name type="scientific">Rhizobium altiplani</name>
    <dbReference type="NCBI Taxonomy" id="1864509"/>
    <lineage>
        <taxon>Bacteria</taxon>
        <taxon>Pseudomonadati</taxon>
        <taxon>Pseudomonadota</taxon>
        <taxon>Alphaproteobacteria</taxon>
        <taxon>Hyphomicrobiales</taxon>
        <taxon>Rhizobiaceae</taxon>
        <taxon>Rhizobium/Agrobacterium group</taxon>
        <taxon>Rhizobium</taxon>
    </lineage>
</organism>
<dbReference type="GO" id="GO:0003677">
    <property type="term" value="F:DNA binding"/>
    <property type="evidence" value="ECO:0007669"/>
    <property type="project" value="InterPro"/>
</dbReference>
<gene>
    <name evidence="3" type="ORF">AS026_38610</name>
</gene>
<name>A0A109JTI2_9HYPH</name>
<feature type="compositionally biased region" description="Basic and acidic residues" evidence="1">
    <location>
        <begin position="86"/>
        <end position="99"/>
    </location>
</feature>